<dbReference type="EMBL" id="MDGQ01000005">
    <property type="protein sequence ID" value="OEJ99854.1"/>
    <property type="molecule type" value="Genomic_DNA"/>
</dbReference>
<keyword evidence="3" id="KW-1185">Reference proteome</keyword>
<gene>
    <name evidence="2" type="ORF">BFP71_09905</name>
</gene>
<comment type="caution">
    <text evidence="2">The sequence shown here is derived from an EMBL/GenBank/DDBJ whole genome shotgun (WGS) entry which is preliminary data.</text>
</comment>
<sequence>MGVIRKYFVAVVLVLCSLLQAKGQNVKTLFEEGKQLFDQEQYALALAKFAPLTSLDQSNDMVRYAAYFYAISAHKSGDNVTAKNMFLQVLRKYPNWDVTNDINYWLGFLAAERGDLSDTFSYLAKAETIDTKQKNAVKQKALLGEVDMGILKELLAEYPEDNLIASKLANGILALDVEDQDIDLLNELQSTYSLDLDLSIDGIESSPKKSTYNVGLFLPFAYSSDSARLVRSMTTWTTRMYQGVSLGVDKLKEEGIDLNLITIDTRNSETRLFEMIRSGELDDLDLIIGPVTQSAVQLITGFSKNKRINMVNPLSSNSDILTDNPFAFLYYPSNESLAIKAADYARVNFTRNKNVAVFYSGFADKARADLYKQIIEKDSFNVTIFQEVRENESAYIQTLLSEEHEQDKDSAVVANMIAEMDSLREAGEEDWEIYMPRDFVYDTLKILPDSIGHVFIASDFSSLASSALSGIESRPDTVEYLSSSRFLSTENSISFDQLERLNATFIGSNLIDYTTDEVSTFRELYVEKYLASPIKEDRLGDAYIGYDITVTFGRLLQQYGKYFQIGLKRKDVISGELTDKFNYKFSNDNRYTPVLKVKEGVVVPVEKH</sequence>
<dbReference type="SUPFAM" id="SSF48452">
    <property type="entry name" value="TPR-like"/>
    <property type="match status" value="1"/>
</dbReference>
<dbReference type="Gene3D" id="1.25.40.10">
    <property type="entry name" value="Tetratricopeptide repeat domain"/>
    <property type="match status" value="1"/>
</dbReference>
<dbReference type="InterPro" id="IPR028082">
    <property type="entry name" value="Peripla_BP_I"/>
</dbReference>
<name>A0A1E5SL54_9BACT</name>
<evidence type="ECO:0000313" key="2">
    <source>
        <dbReference type="EMBL" id="OEJ99854.1"/>
    </source>
</evidence>
<keyword evidence="1" id="KW-0732">Signal</keyword>
<proteinExistence type="predicted"/>
<dbReference type="STRING" id="1563681.BFP71_09905"/>
<dbReference type="AlphaFoldDB" id="A0A1E5SL54"/>
<dbReference type="InterPro" id="IPR011990">
    <property type="entry name" value="TPR-like_helical_dom_sf"/>
</dbReference>
<evidence type="ECO:0000313" key="3">
    <source>
        <dbReference type="Proteomes" id="UP000095552"/>
    </source>
</evidence>
<organism evidence="2 3">
    <name type="scientific">Roseivirga misakiensis</name>
    <dbReference type="NCBI Taxonomy" id="1563681"/>
    <lineage>
        <taxon>Bacteria</taxon>
        <taxon>Pseudomonadati</taxon>
        <taxon>Bacteroidota</taxon>
        <taxon>Cytophagia</taxon>
        <taxon>Cytophagales</taxon>
        <taxon>Roseivirgaceae</taxon>
        <taxon>Roseivirga</taxon>
    </lineage>
</organism>
<feature type="signal peptide" evidence="1">
    <location>
        <begin position="1"/>
        <end position="21"/>
    </location>
</feature>
<reference evidence="2 3" key="1">
    <citation type="submission" date="2016-08" db="EMBL/GenBank/DDBJ databases">
        <title>Draft genome of Fabibacter sp. strain SK-8.</title>
        <authorList>
            <person name="Wong S.-K."/>
            <person name="Hamasaki K."/>
            <person name="Yoshizawa S."/>
        </authorList>
    </citation>
    <scope>NUCLEOTIDE SEQUENCE [LARGE SCALE GENOMIC DNA]</scope>
    <source>
        <strain evidence="2 3">SK-8</strain>
    </source>
</reference>
<accession>A0A1E5SL54</accession>
<dbReference type="Gene3D" id="3.40.50.2300">
    <property type="match status" value="1"/>
</dbReference>
<evidence type="ECO:0008006" key="4">
    <source>
        <dbReference type="Google" id="ProtNLM"/>
    </source>
</evidence>
<dbReference type="SUPFAM" id="SSF53822">
    <property type="entry name" value="Periplasmic binding protein-like I"/>
    <property type="match status" value="1"/>
</dbReference>
<dbReference type="Proteomes" id="UP000095552">
    <property type="component" value="Unassembled WGS sequence"/>
</dbReference>
<evidence type="ECO:0000256" key="1">
    <source>
        <dbReference type="SAM" id="SignalP"/>
    </source>
</evidence>
<feature type="chain" id="PRO_5009185190" description="Leucine-binding protein domain-containing protein" evidence="1">
    <location>
        <begin position="22"/>
        <end position="608"/>
    </location>
</feature>
<protein>
    <recommendedName>
        <fullName evidence="4">Leucine-binding protein domain-containing protein</fullName>
    </recommendedName>
</protein>